<dbReference type="AlphaFoldDB" id="A0A2P4ERW9"/>
<accession>A0A2P4ERW9</accession>
<comment type="caution">
    <text evidence="1">The sequence shown here is derived from an EMBL/GenBank/DDBJ whole genome shotgun (WGS) entry which is preliminary data.</text>
</comment>
<name>A0A2P4ERW9_9GAMM</name>
<keyword evidence="2" id="KW-1185">Reference proteome</keyword>
<evidence type="ECO:0000313" key="2">
    <source>
        <dbReference type="Proteomes" id="UP000243451"/>
    </source>
</evidence>
<protein>
    <submittedName>
        <fullName evidence="1">Uncharacterized protein</fullName>
    </submittedName>
</protein>
<evidence type="ECO:0000313" key="1">
    <source>
        <dbReference type="EMBL" id="POB01521.1"/>
    </source>
</evidence>
<reference evidence="1 2" key="1">
    <citation type="submission" date="2018-01" db="EMBL/GenBank/DDBJ databases">
        <title>Draft genome of the type strain Pseudomonas oceani DSM 100277 isolated from the deep water in Okinawa trough, northwestern Pacific Ocean.</title>
        <authorList>
            <person name="Gomila M."/>
            <person name="Mulet M."/>
            <person name="Garcia-Valdes E."/>
            <person name="Lalucat J."/>
        </authorList>
    </citation>
    <scope>NUCLEOTIDE SEQUENCE [LARGE SCALE GENOMIC DNA]</scope>
    <source>
        <strain evidence="1 2">DSM 100277</strain>
    </source>
</reference>
<proteinExistence type="predicted"/>
<sequence>MTDESKVVVAAPAQQRDPIIKALQQAGLDCELICQPQDCSEAPLCRWLAPDQLSERSRVRFVLEDAIATLEQTRHAFRSRQLAALRHRLQGLLQSLSEDGL</sequence>
<dbReference type="EMBL" id="PPSK01000019">
    <property type="protein sequence ID" value="POB01521.1"/>
    <property type="molecule type" value="Genomic_DNA"/>
</dbReference>
<dbReference type="OrthoDB" id="6050119at2"/>
<dbReference type="Proteomes" id="UP000243451">
    <property type="component" value="Unassembled WGS sequence"/>
</dbReference>
<gene>
    <name evidence="1" type="ORF">C1949_16180</name>
</gene>
<organism evidence="1 2">
    <name type="scientific">Halopseudomonas oceani</name>
    <dbReference type="NCBI Taxonomy" id="1708783"/>
    <lineage>
        <taxon>Bacteria</taxon>
        <taxon>Pseudomonadati</taxon>
        <taxon>Pseudomonadota</taxon>
        <taxon>Gammaproteobacteria</taxon>
        <taxon>Pseudomonadales</taxon>
        <taxon>Pseudomonadaceae</taxon>
        <taxon>Halopseudomonas</taxon>
    </lineage>
</organism>
<dbReference type="RefSeq" id="WP_104739494.1">
    <property type="nucleotide sequence ID" value="NZ_BMHR01000017.1"/>
</dbReference>